<gene>
    <name evidence="2" type="ORF">ISU02_09845</name>
</gene>
<dbReference type="Pfam" id="PF18765">
    <property type="entry name" value="Polbeta"/>
    <property type="match status" value="1"/>
</dbReference>
<organism evidence="2 3">
    <name type="scientific">Fusibacter ferrireducens</name>
    <dbReference type="NCBI Taxonomy" id="2785058"/>
    <lineage>
        <taxon>Bacteria</taxon>
        <taxon>Bacillati</taxon>
        <taxon>Bacillota</taxon>
        <taxon>Clostridia</taxon>
        <taxon>Eubacteriales</taxon>
        <taxon>Eubacteriales Family XII. Incertae Sedis</taxon>
        <taxon>Fusibacter</taxon>
    </lineage>
</organism>
<dbReference type="SUPFAM" id="SSF81301">
    <property type="entry name" value="Nucleotidyltransferase"/>
    <property type="match status" value="1"/>
</dbReference>
<name>A0ABR9ZTF5_9FIRM</name>
<dbReference type="CDD" id="cd05403">
    <property type="entry name" value="NT_KNTase_like"/>
    <property type="match status" value="1"/>
</dbReference>
<keyword evidence="3" id="KW-1185">Reference proteome</keyword>
<sequence length="104" mass="11830">MFGLKELDMEIIRSALVKHPEIKKAAIFGSRAVGNYKKGSDIDLVIFGENITRTILHDVLDELNEVSPLPYFFDILDYKAISNVALKEHIDHVGKLIYEKEKSL</sequence>
<protein>
    <submittedName>
        <fullName evidence="2">Nucleotidyltransferase domain-containing protein</fullName>
    </submittedName>
</protein>
<reference evidence="2 3" key="1">
    <citation type="submission" date="2020-11" db="EMBL/GenBank/DDBJ databases">
        <title>Fusibacter basophilias sp. nov.</title>
        <authorList>
            <person name="Qiu D."/>
        </authorList>
    </citation>
    <scope>NUCLEOTIDE SEQUENCE [LARGE SCALE GENOMIC DNA]</scope>
    <source>
        <strain evidence="2 3">Q10-2</strain>
    </source>
</reference>
<dbReference type="EMBL" id="JADKNH010000005">
    <property type="protein sequence ID" value="MBF4693423.1"/>
    <property type="molecule type" value="Genomic_DNA"/>
</dbReference>
<evidence type="ECO:0000313" key="2">
    <source>
        <dbReference type="EMBL" id="MBF4693423.1"/>
    </source>
</evidence>
<dbReference type="InterPro" id="IPR043519">
    <property type="entry name" value="NT_sf"/>
</dbReference>
<dbReference type="Proteomes" id="UP000614200">
    <property type="component" value="Unassembled WGS sequence"/>
</dbReference>
<dbReference type="InterPro" id="IPR041633">
    <property type="entry name" value="Polbeta"/>
</dbReference>
<accession>A0ABR9ZTF5</accession>
<comment type="caution">
    <text evidence="2">The sequence shown here is derived from an EMBL/GenBank/DDBJ whole genome shotgun (WGS) entry which is preliminary data.</text>
</comment>
<feature type="domain" description="Polymerase beta nucleotidyltransferase" evidence="1">
    <location>
        <begin position="12"/>
        <end position="102"/>
    </location>
</feature>
<evidence type="ECO:0000259" key="1">
    <source>
        <dbReference type="Pfam" id="PF18765"/>
    </source>
</evidence>
<proteinExistence type="predicted"/>
<evidence type="ECO:0000313" key="3">
    <source>
        <dbReference type="Proteomes" id="UP000614200"/>
    </source>
</evidence>
<dbReference type="RefSeq" id="WP_194701655.1">
    <property type="nucleotide sequence ID" value="NZ_JADKNH010000005.1"/>
</dbReference>
<dbReference type="Gene3D" id="3.30.460.10">
    <property type="entry name" value="Beta Polymerase, domain 2"/>
    <property type="match status" value="1"/>
</dbReference>